<dbReference type="OrthoDB" id="9796533at2"/>
<dbReference type="InterPro" id="IPR043129">
    <property type="entry name" value="ATPase_NBD"/>
</dbReference>
<dbReference type="GO" id="GO:0042732">
    <property type="term" value="P:D-xylose metabolic process"/>
    <property type="evidence" value="ECO:0007669"/>
    <property type="project" value="UniProtKB-KW"/>
</dbReference>
<sequence>MSGYQQSIKINNKFIILQTIRNHEPISRATISQQLKLTKATVSSLVEELISEDFCYQVGPGKSSGGRRPVMLQFNEKAGFSIGIDIGVNYILGILVDLKGNIVLEKTDKFNTNDYIKTMEKIEVLIDSFISYSNQSRYGVTGIGIGVPALVNLEGDILYTPNLTWENTDLKSYVENKYDIPVIIENEANAGAYGEKCFGSQKQSENLVYLSMGIGIGVGLILDNKLFRGRNGLTGEMGHMIIEPNGEKCSCGSAGCWELYASEKALLKRAAKIYPSKVEDFTVEELVHDAGEELQPAFDEIGYYLGLGLNNIINTFNPEQIIIGNRMTIAENYLIDSMMKVIREKTLPHHQEDLNISFSKLNQYSTALGAASFSIENFLKINFSNDISFVY</sequence>
<proteinExistence type="inferred from homology"/>
<comment type="similarity">
    <text evidence="2">Belongs to the ROK (NagC/XylR) family.</text>
</comment>
<keyword evidence="3" id="KW-0119">Carbohydrate metabolism</keyword>
<dbReference type="PANTHER" id="PTHR18964:SF149">
    <property type="entry name" value="BIFUNCTIONAL UDP-N-ACETYLGLUCOSAMINE 2-EPIMERASE_N-ACETYLMANNOSAMINE KINASE"/>
    <property type="match status" value="1"/>
</dbReference>
<accession>A0A3A9KN49</accession>
<dbReference type="PANTHER" id="PTHR18964">
    <property type="entry name" value="ROK (REPRESSOR, ORF, KINASE) FAMILY"/>
    <property type="match status" value="1"/>
</dbReference>
<dbReference type="Proteomes" id="UP000281498">
    <property type="component" value="Unassembled WGS sequence"/>
</dbReference>
<dbReference type="InterPro" id="IPR036390">
    <property type="entry name" value="WH_DNA-bd_sf"/>
</dbReference>
<evidence type="ECO:0000313" key="4">
    <source>
        <dbReference type="EMBL" id="RKL66156.1"/>
    </source>
</evidence>
<dbReference type="RefSeq" id="WP_110936988.1">
    <property type="nucleotide sequence ID" value="NZ_KZ614146.1"/>
</dbReference>
<evidence type="ECO:0000256" key="3">
    <source>
        <dbReference type="ARBA" id="ARBA00022629"/>
    </source>
</evidence>
<dbReference type="Pfam" id="PF00480">
    <property type="entry name" value="ROK"/>
    <property type="match status" value="1"/>
</dbReference>
<dbReference type="InterPro" id="IPR049874">
    <property type="entry name" value="ROK_cs"/>
</dbReference>
<protein>
    <submittedName>
        <fullName evidence="4">ROK family protein</fullName>
    </submittedName>
</protein>
<comment type="function">
    <text evidence="1">Transcriptional repressor of xylose-utilizing enzymes.</text>
</comment>
<dbReference type="InterPro" id="IPR000600">
    <property type="entry name" value="ROK"/>
</dbReference>
<reference evidence="4 5" key="1">
    <citation type="submission" date="2017-10" db="EMBL/GenBank/DDBJ databases">
        <title>Bacillus sp. nov., a halophilic bacterium isolated from a Keqin Lake.</title>
        <authorList>
            <person name="Wang H."/>
        </authorList>
    </citation>
    <scope>NUCLEOTIDE SEQUENCE [LARGE SCALE GENOMIC DNA]</scope>
    <source>
        <strain evidence="4 5">KCTC 13187</strain>
    </source>
</reference>
<dbReference type="PROSITE" id="PS01125">
    <property type="entry name" value="ROK"/>
    <property type="match status" value="1"/>
</dbReference>
<evidence type="ECO:0000256" key="1">
    <source>
        <dbReference type="ARBA" id="ARBA00002486"/>
    </source>
</evidence>
<keyword evidence="3" id="KW-0859">Xylose metabolism</keyword>
<evidence type="ECO:0000256" key="2">
    <source>
        <dbReference type="ARBA" id="ARBA00006479"/>
    </source>
</evidence>
<name>A0A3A9KN49_9BACI</name>
<dbReference type="EMBL" id="PDOE01000008">
    <property type="protein sequence ID" value="RKL66156.1"/>
    <property type="molecule type" value="Genomic_DNA"/>
</dbReference>
<dbReference type="Gene3D" id="3.30.420.40">
    <property type="match status" value="2"/>
</dbReference>
<dbReference type="InterPro" id="IPR036388">
    <property type="entry name" value="WH-like_DNA-bd_sf"/>
</dbReference>
<dbReference type="SUPFAM" id="SSF53067">
    <property type="entry name" value="Actin-like ATPase domain"/>
    <property type="match status" value="1"/>
</dbReference>
<comment type="caution">
    <text evidence="4">The sequence shown here is derived from an EMBL/GenBank/DDBJ whole genome shotgun (WGS) entry which is preliminary data.</text>
</comment>
<dbReference type="SUPFAM" id="SSF46785">
    <property type="entry name" value="Winged helix' DNA-binding domain"/>
    <property type="match status" value="1"/>
</dbReference>
<organism evidence="4 5">
    <name type="scientific">Salipaludibacillus neizhouensis</name>
    <dbReference type="NCBI Taxonomy" id="885475"/>
    <lineage>
        <taxon>Bacteria</taxon>
        <taxon>Bacillati</taxon>
        <taxon>Bacillota</taxon>
        <taxon>Bacilli</taxon>
        <taxon>Bacillales</taxon>
        <taxon>Bacillaceae</taxon>
    </lineage>
</organism>
<dbReference type="Gene3D" id="1.10.10.10">
    <property type="entry name" value="Winged helix-like DNA-binding domain superfamily/Winged helix DNA-binding domain"/>
    <property type="match status" value="1"/>
</dbReference>
<dbReference type="AlphaFoldDB" id="A0A3A9KN49"/>
<dbReference type="CDD" id="cd24076">
    <property type="entry name" value="ASKHA_ATPase_ROK_BsXylR-like"/>
    <property type="match status" value="1"/>
</dbReference>
<evidence type="ECO:0000313" key="5">
    <source>
        <dbReference type="Proteomes" id="UP000281498"/>
    </source>
</evidence>
<gene>
    <name evidence="4" type="ORF">CR203_16490</name>
</gene>
<keyword evidence="5" id="KW-1185">Reference proteome</keyword>